<accession>A0A2V1DD17</accession>
<evidence type="ECO:0000256" key="6">
    <source>
        <dbReference type="SAM" id="Phobius"/>
    </source>
</evidence>
<dbReference type="PANTHER" id="PTHR30618:SF15">
    <property type="entry name" value="NICOTINAMIDE RIBOSIDE TRANSPORTER 1-RELATED"/>
    <property type="match status" value="1"/>
</dbReference>
<feature type="transmembrane region" description="Helical" evidence="6">
    <location>
        <begin position="239"/>
        <end position="258"/>
    </location>
</feature>
<feature type="transmembrane region" description="Helical" evidence="6">
    <location>
        <begin position="197"/>
        <end position="219"/>
    </location>
</feature>
<evidence type="ECO:0000256" key="5">
    <source>
        <dbReference type="ARBA" id="ARBA00023136"/>
    </source>
</evidence>
<feature type="transmembrane region" description="Helical" evidence="6">
    <location>
        <begin position="324"/>
        <end position="344"/>
    </location>
</feature>
<dbReference type="Proteomes" id="UP000244855">
    <property type="component" value="Unassembled WGS sequence"/>
</dbReference>
<dbReference type="GO" id="GO:0005886">
    <property type="term" value="C:plasma membrane"/>
    <property type="evidence" value="ECO:0007669"/>
    <property type="project" value="TreeGrafter"/>
</dbReference>
<evidence type="ECO:0000256" key="1">
    <source>
        <dbReference type="ARBA" id="ARBA00004141"/>
    </source>
</evidence>
<dbReference type="Gene3D" id="1.10.4160.10">
    <property type="entry name" value="Hydantoin permease"/>
    <property type="match status" value="1"/>
</dbReference>
<name>A0A2V1DD17_9PLEO</name>
<dbReference type="InterPro" id="IPR045225">
    <property type="entry name" value="Uracil/uridine/allantoin_perm"/>
</dbReference>
<keyword evidence="4 6" id="KW-1133">Transmembrane helix</keyword>
<dbReference type="AlphaFoldDB" id="A0A2V1DD17"/>
<evidence type="ECO:0000313" key="7">
    <source>
        <dbReference type="EMBL" id="PVH96037.1"/>
    </source>
</evidence>
<feature type="transmembrane region" description="Helical" evidence="6">
    <location>
        <begin position="47"/>
        <end position="64"/>
    </location>
</feature>
<feature type="transmembrane region" description="Helical" evidence="6">
    <location>
        <begin position="167"/>
        <end position="190"/>
    </location>
</feature>
<comment type="subcellular location">
    <subcellularLocation>
        <location evidence="1">Membrane</location>
        <topology evidence="1">Multi-pass membrane protein</topology>
    </subcellularLocation>
</comment>
<evidence type="ECO:0000313" key="8">
    <source>
        <dbReference type="Proteomes" id="UP000244855"/>
    </source>
</evidence>
<feature type="transmembrane region" description="Helical" evidence="6">
    <location>
        <begin position="76"/>
        <end position="96"/>
    </location>
</feature>
<sequence>MVSFPKPRLPRTFKSIVVNKDSVDTRWSNNDIIPVPVEERVYTSKAFFGYWIAAGVNTTAWALGSSHLAAGLDAGGAIAGVLVGGIVAGIVAFLCGEPGVKYHLGFPMMSRATFGMYGSYFVISVKLFVNFIFCGIQSYWGGLAAKVVLASIFPSFQHMENTLPESALITTTQLIGFICYIIVFTPLMFIHPSKMQPVLYAAFYAVTAAMFGLFIWAVAANGGVSTPAPAKDISSADRSFRILLAISSVAGGWTGSSIRQSDWTRYAKTRRAPVFNQLIGAPVTVTVTAILGVFATAAVRDMYGKLIWNPISVLEMLLNTHYNAGTRAGCFFAGLGFFASQVSVNLAQNSISCGMDLAALCPKYIDVSRGGLIMCLVGYLINPWRFVNQAGTFITVLNSFGMFVAPLAGVNAIDFWLVRRTNWRVPDLYRGDAGSIYWYTGGWNWRAMAAWCLTIWPSFPGFISGTGGAKVALGWTRAFQVSWVIGFMGGGLVYYLICLAFPPPGKPYETMHLDSTVHVTDGVEVRSKAEDSSLGAKAVDVEVGKH</sequence>
<dbReference type="GO" id="GO:0015205">
    <property type="term" value="F:nucleobase transmembrane transporter activity"/>
    <property type="evidence" value="ECO:0007669"/>
    <property type="project" value="TreeGrafter"/>
</dbReference>
<dbReference type="OrthoDB" id="2018619at2759"/>
<feature type="transmembrane region" description="Helical" evidence="6">
    <location>
        <begin position="278"/>
        <end position="299"/>
    </location>
</feature>
<keyword evidence="8" id="KW-1185">Reference proteome</keyword>
<dbReference type="InterPro" id="IPR001248">
    <property type="entry name" value="Pur-cyt_permease"/>
</dbReference>
<gene>
    <name evidence="7" type="ORF">DM02DRAFT_570214</name>
</gene>
<feature type="transmembrane region" description="Helical" evidence="6">
    <location>
        <begin position="479"/>
        <end position="501"/>
    </location>
</feature>
<evidence type="ECO:0000256" key="3">
    <source>
        <dbReference type="ARBA" id="ARBA00022692"/>
    </source>
</evidence>
<dbReference type="Pfam" id="PF02133">
    <property type="entry name" value="Transp_cyt_pur"/>
    <property type="match status" value="1"/>
</dbReference>
<organism evidence="7 8">
    <name type="scientific">Periconia macrospinosa</name>
    <dbReference type="NCBI Taxonomy" id="97972"/>
    <lineage>
        <taxon>Eukaryota</taxon>
        <taxon>Fungi</taxon>
        <taxon>Dikarya</taxon>
        <taxon>Ascomycota</taxon>
        <taxon>Pezizomycotina</taxon>
        <taxon>Dothideomycetes</taxon>
        <taxon>Pleosporomycetidae</taxon>
        <taxon>Pleosporales</taxon>
        <taxon>Massarineae</taxon>
        <taxon>Periconiaceae</taxon>
        <taxon>Periconia</taxon>
    </lineage>
</organism>
<feature type="transmembrane region" description="Helical" evidence="6">
    <location>
        <begin position="437"/>
        <end position="459"/>
    </location>
</feature>
<evidence type="ECO:0000256" key="2">
    <source>
        <dbReference type="ARBA" id="ARBA00008974"/>
    </source>
</evidence>
<keyword evidence="5 6" id="KW-0472">Membrane</keyword>
<protein>
    <submittedName>
        <fullName evidence="7">NCS1 family nucleobase:cation symporter-1</fullName>
    </submittedName>
</protein>
<evidence type="ECO:0000256" key="4">
    <source>
        <dbReference type="ARBA" id="ARBA00022989"/>
    </source>
</evidence>
<dbReference type="EMBL" id="KZ805476">
    <property type="protein sequence ID" value="PVH96037.1"/>
    <property type="molecule type" value="Genomic_DNA"/>
</dbReference>
<dbReference type="PANTHER" id="PTHR30618">
    <property type="entry name" value="NCS1 FAMILY PURINE/PYRIMIDINE TRANSPORTER"/>
    <property type="match status" value="1"/>
</dbReference>
<comment type="similarity">
    <text evidence="2">Belongs to the purine-cytosine permease (2.A.39) family.</text>
</comment>
<reference evidence="7 8" key="1">
    <citation type="journal article" date="2018" name="Sci. Rep.">
        <title>Comparative genomics provides insights into the lifestyle and reveals functional heterogeneity of dark septate endophytic fungi.</title>
        <authorList>
            <person name="Knapp D.G."/>
            <person name="Nemeth J.B."/>
            <person name="Barry K."/>
            <person name="Hainaut M."/>
            <person name="Henrissat B."/>
            <person name="Johnson J."/>
            <person name="Kuo A."/>
            <person name="Lim J.H.P."/>
            <person name="Lipzen A."/>
            <person name="Nolan M."/>
            <person name="Ohm R.A."/>
            <person name="Tamas L."/>
            <person name="Grigoriev I.V."/>
            <person name="Spatafora J.W."/>
            <person name="Nagy L.G."/>
            <person name="Kovacs G.M."/>
        </authorList>
    </citation>
    <scope>NUCLEOTIDE SEQUENCE [LARGE SCALE GENOMIC DNA]</scope>
    <source>
        <strain evidence="7 8">DSE2036</strain>
    </source>
</reference>
<feature type="transmembrane region" description="Helical" evidence="6">
    <location>
        <begin position="117"/>
        <end position="140"/>
    </location>
</feature>
<feature type="transmembrane region" description="Helical" evidence="6">
    <location>
        <begin position="393"/>
        <end position="417"/>
    </location>
</feature>
<proteinExistence type="inferred from homology"/>
<keyword evidence="3 6" id="KW-0812">Transmembrane</keyword>